<feature type="non-terminal residue" evidence="10">
    <location>
        <position position="189"/>
    </location>
</feature>
<dbReference type="EMBL" id="CAJNIZ010000287">
    <property type="protein sequence ID" value="CAE7158100.1"/>
    <property type="molecule type" value="Genomic_DNA"/>
</dbReference>
<dbReference type="GO" id="GO:0015179">
    <property type="term" value="F:L-amino acid transmembrane transporter activity"/>
    <property type="evidence" value="ECO:0007669"/>
    <property type="project" value="TreeGrafter"/>
</dbReference>
<organism evidence="10 11">
    <name type="scientific">Symbiodinium pilosum</name>
    <name type="common">Dinoflagellate</name>
    <dbReference type="NCBI Taxonomy" id="2952"/>
    <lineage>
        <taxon>Eukaryota</taxon>
        <taxon>Sar</taxon>
        <taxon>Alveolata</taxon>
        <taxon>Dinophyceae</taxon>
        <taxon>Suessiales</taxon>
        <taxon>Symbiodiniaceae</taxon>
        <taxon>Symbiodinium</taxon>
    </lineage>
</organism>
<comment type="subcellular location">
    <subcellularLocation>
        <location evidence="1">Membrane</location>
        <topology evidence="1">Multi-pass membrane protein</topology>
    </subcellularLocation>
</comment>
<keyword evidence="3" id="KW-0813">Transport</keyword>
<feature type="transmembrane region" description="Helical" evidence="8">
    <location>
        <begin position="128"/>
        <end position="147"/>
    </location>
</feature>
<evidence type="ECO:0000259" key="9">
    <source>
        <dbReference type="Pfam" id="PF01490"/>
    </source>
</evidence>
<feature type="non-terminal residue" evidence="10">
    <location>
        <position position="1"/>
    </location>
</feature>
<dbReference type="Proteomes" id="UP000649617">
    <property type="component" value="Unassembled WGS sequence"/>
</dbReference>
<evidence type="ECO:0000256" key="8">
    <source>
        <dbReference type="SAM" id="Phobius"/>
    </source>
</evidence>
<evidence type="ECO:0000256" key="1">
    <source>
        <dbReference type="ARBA" id="ARBA00004141"/>
    </source>
</evidence>
<feature type="domain" description="Amino acid transporter transmembrane" evidence="9">
    <location>
        <begin position="32"/>
        <end position="183"/>
    </location>
</feature>
<dbReference type="Pfam" id="PF01490">
    <property type="entry name" value="Aa_trans"/>
    <property type="match status" value="1"/>
</dbReference>
<dbReference type="InterPro" id="IPR013057">
    <property type="entry name" value="AA_transpt_TM"/>
</dbReference>
<feature type="transmembrane region" description="Helical" evidence="8">
    <location>
        <begin position="154"/>
        <end position="174"/>
    </location>
</feature>
<evidence type="ECO:0000256" key="4">
    <source>
        <dbReference type="ARBA" id="ARBA00022692"/>
    </source>
</evidence>
<reference evidence="10" key="1">
    <citation type="submission" date="2021-02" db="EMBL/GenBank/DDBJ databases">
        <authorList>
            <person name="Dougan E. K."/>
            <person name="Rhodes N."/>
            <person name="Thang M."/>
            <person name="Chan C."/>
        </authorList>
    </citation>
    <scope>NUCLEOTIDE SEQUENCE</scope>
</reference>
<proteinExistence type="inferred from homology"/>
<feature type="transmembrane region" description="Helical" evidence="8">
    <location>
        <begin position="63"/>
        <end position="82"/>
    </location>
</feature>
<accession>A0A812IQF7</accession>
<protein>
    <submittedName>
        <fullName evidence="10">AVT1A protein</fullName>
    </submittedName>
</protein>
<keyword evidence="4 8" id="KW-0812">Transmembrane</keyword>
<keyword evidence="5" id="KW-0029">Amino-acid transport</keyword>
<evidence type="ECO:0000256" key="7">
    <source>
        <dbReference type="ARBA" id="ARBA00023136"/>
    </source>
</evidence>
<gene>
    <name evidence="10" type="primary">AVT1A</name>
    <name evidence="10" type="ORF">SPIL2461_LOCUS402</name>
</gene>
<sequence length="189" mass="20303">CIMDADIPEITLPSSEVKDQLPQKEISSDELGVGETIFNLSNTMVGSGVLSVPYAFRLTRYDAILLLALVVAMTAFTARLIGQALDLASNQPGSHRTPPSRRDFGYLAEVAFGRWGKRIVAVTTGLELWLAVVTFLVMSGINARGLLGWDEFEAVAFCTLIAAVMVFIPLRAYAYVSLASLAALCVASA</sequence>
<evidence type="ECO:0000313" key="10">
    <source>
        <dbReference type="EMBL" id="CAE7158100.1"/>
    </source>
</evidence>
<comment type="similarity">
    <text evidence="2">Belongs to the amino acid/polyamine transporter 2 family.</text>
</comment>
<dbReference type="AlphaFoldDB" id="A0A812IQF7"/>
<dbReference type="PANTHER" id="PTHR22950">
    <property type="entry name" value="AMINO ACID TRANSPORTER"/>
    <property type="match status" value="1"/>
</dbReference>
<keyword evidence="6 8" id="KW-1133">Transmembrane helix</keyword>
<name>A0A812IQF7_SYMPI</name>
<keyword evidence="11" id="KW-1185">Reference proteome</keyword>
<evidence type="ECO:0000256" key="6">
    <source>
        <dbReference type="ARBA" id="ARBA00022989"/>
    </source>
</evidence>
<dbReference type="OrthoDB" id="436821at2759"/>
<dbReference type="PANTHER" id="PTHR22950:SF458">
    <property type="entry name" value="SODIUM-COUPLED NEUTRAL AMINO ACID TRANSPORTER 11-RELATED"/>
    <property type="match status" value="1"/>
</dbReference>
<comment type="caution">
    <text evidence="10">The sequence shown here is derived from an EMBL/GenBank/DDBJ whole genome shotgun (WGS) entry which is preliminary data.</text>
</comment>
<keyword evidence="7 8" id="KW-0472">Membrane</keyword>
<evidence type="ECO:0000256" key="2">
    <source>
        <dbReference type="ARBA" id="ARBA00008066"/>
    </source>
</evidence>
<dbReference type="GO" id="GO:0016020">
    <property type="term" value="C:membrane"/>
    <property type="evidence" value="ECO:0007669"/>
    <property type="project" value="UniProtKB-SubCell"/>
</dbReference>
<evidence type="ECO:0000313" key="11">
    <source>
        <dbReference type="Proteomes" id="UP000649617"/>
    </source>
</evidence>
<evidence type="ECO:0000256" key="3">
    <source>
        <dbReference type="ARBA" id="ARBA00022448"/>
    </source>
</evidence>
<evidence type="ECO:0000256" key="5">
    <source>
        <dbReference type="ARBA" id="ARBA00022970"/>
    </source>
</evidence>